<dbReference type="InterPro" id="IPR000304">
    <property type="entry name" value="Pyrroline-COOH_reductase"/>
</dbReference>
<dbReference type="Gene3D" id="1.10.3730.10">
    <property type="entry name" value="ProC C-terminal domain-like"/>
    <property type="match status" value="1"/>
</dbReference>
<comment type="similarity">
    <text evidence="3 14">Belongs to the pyrroline-5-carboxylate reductase family.</text>
</comment>
<dbReference type="GO" id="GO:0055129">
    <property type="term" value="P:L-proline biosynthetic process"/>
    <property type="evidence" value="ECO:0007669"/>
    <property type="project" value="UniProtKB-UniPathway"/>
</dbReference>
<keyword evidence="8 14" id="KW-0560">Oxidoreductase</keyword>
<organism evidence="17 18">
    <name type="scientific">Anabarilius grahami</name>
    <name type="common">Kanglang fish</name>
    <name type="synonym">Barilius grahami</name>
    <dbReference type="NCBI Taxonomy" id="495550"/>
    <lineage>
        <taxon>Eukaryota</taxon>
        <taxon>Metazoa</taxon>
        <taxon>Chordata</taxon>
        <taxon>Craniata</taxon>
        <taxon>Vertebrata</taxon>
        <taxon>Euteleostomi</taxon>
        <taxon>Actinopterygii</taxon>
        <taxon>Neopterygii</taxon>
        <taxon>Teleostei</taxon>
        <taxon>Ostariophysi</taxon>
        <taxon>Cypriniformes</taxon>
        <taxon>Xenocyprididae</taxon>
        <taxon>Xenocypridinae</taxon>
        <taxon>Xenocypridinae incertae sedis</taxon>
        <taxon>Anabarilius</taxon>
    </lineage>
</organism>
<evidence type="ECO:0000256" key="11">
    <source>
        <dbReference type="ARBA" id="ARBA00049875"/>
    </source>
</evidence>
<feature type="binding site" evidence="13">
    <location>
        <position position="76"/>
    </location>
    <ligand>
        <name>NADPH</name>
        <dbReference type="ChEBI" id="CHEBI:57783"/>
    </ligand>
</feature>
<evidence type="ECO:0000256" key="10">
    <source>
        <dbReference type="ARBA" id="ARBA00049867"/>
    </source>
</evidence>
<feature type="domain" description="Pyrroline-5-carboxylate reductase catalytic N-terminal" evidence="15">
    <location>
        <begin position="24"/>
        <end position="118"/>
    </location>
</feature>
<comment type="subcellular location">
    <subcellularLocation>
        <location evidence="1">Cytoplasm</location>
    </subcellularLocation>
</comment>
<feature type="domain" description="Pyrroline-5-carboxylate reductase dimerisation" evidence="16">
    <location>
        <begin position="183"/>
        <end position="285"/>
    </location>
</feature>
<dbReference type="Proteomes" id="UP000281406">
    <property type="component" value="Unassembled WGS sequence"/>
</dbReference>
<dbReference type="PIRSF" id="PIRSF000193">
    <property type="entry name" value="Pyrrol-5-carb_rd"/>
    <property type="match status" value="1"/>
</dbReference>
<evidence type="ECO:0000259" key="16">
    <source>
        <dbReference type="Pfam" id="PF14748"/>
    </source>
</evidence>
<comment type="caution">
    <text evidence="17">The sequence shown here is derived from an EMBL/GenBank/DDBJ whole genome shotgun (WGS) entry which is preliminary data.</text>
</comment>
<accession>A0A3N0YB62</accession>
<evidence type="ECO:0000256" key="3">
    <source>
        <dbReference type="ARBA" id="ARBA00005525"/>
    </source>
</evidence>
<dbReference type="Pfam" id="PF03807">
    <property type="entry name" value="F420_oxidored"/>
    <property type="match status" value="1"/>
</dbReference>
<evidence type="ECO:0000313" key="18">
    <source>
        <dbReference type="Proteomes" id="UP000281406"/>
    </source>
</evidence>
<feature type="binding site" evidence="13">
    <location>
        <begin position="89"/>
        <end position="92"/>
    </location>
    <ligand>
        <name>NADP(+)</name>
        <dbReference type="ChEBI" id="CHEBI:58349"/>
    </ligand>
</feature>
<name>A0A3N0YB62_ANAGA</name>
<keyword evidence="4" id="KW-0963">Cytoplasm</keyword>
<evidence type="ECO:0000256" key="5">
    <source>
        <dbReference type="ARBA" id="ARBA00022605"/>
    </source>
</evidence>
<dbReference type="Pfam" id="PF14748">
    <property type="entry name" value="P5CR_dimer"/>
    <property type="match status" value="1"/>
</dbReference>
<dbReference type="NCBIfam" id="TIGR00112">
    <property type="entry name" value="proC"/>
    <property type="match status" value="1"/>
</dbReference>
<evidence type="ECO:0000256" key="14">
    <source>
        <dbReference type="RuleBase" id="RU003903"/>
    </source>
</evidence>
<dbReference type="SUPFAM" id="SSF48179">
    <property type="entry name" value="6-phosphogluconate dehydrogenase C-terminal domain-like"/>
    <property type="match status" value="1"/>
</dbReference>
<dbReference type="GO" id="GO:0005737">
    <property type="term" value="C:cytoplasm"/>
    <property type="evidence" value="ECO:0007669"/>
    <property type="project" value="UniProtKB-SubCell"/>
</dbReference>
<dbReference type="EC" id="1.5.1.2" evidence="14"/>
<protein>
    <recommendedName>
        <fullName evidence="14">Pyrroline-5-carboxylate reductase</fullName>
        <ecNumber evidence="14">1.5.1.2</ecNumber>
    </recommendedName>
</protein>
<reference evidence="17 18" key="1">
    <citation type="submission" date="2018-10" db="EMBL/GenBank/DDBJ databases">
        <title>Genome assembly for a Yunnan-Guizhou Plateau 3E fish, Anabarilius grahami (Regan), and its evolutionary and genetic applications.</title>
        <authorList>
            <person name="Jiang W."/>
        </authorList>
    </citation>
    <scope>NUCLEOTIDE SEQUENCE [LARGE SCALE GENOMIC DNA]</scope>
    <source>
        <strain evidence="17">AG-KIZ</strain>
        <tissue evidence="17">Muscle</tissue>
    </source>
</reference>
<evidence type="ECO:0000256" key="1">
    <source>
        <dbReference type="ARBA" id="ARBA00004496"/>
    </source>
</evidence>
<gene>
    <name evidence="17" type="ORF">DPX16_5603</name>
</gene>
<dbReference type="AlphaFoldDB" id="A0A3N0YB62"/>
<keyword evidence="5 14" id="KW-0028">Amino-acid biosynthesis</keyword>
<evidence type="ECO:0000256" key="4">
    <source>
        <dbReference type="ARBA" id="ARBA00022490"/>
    </source>
</evidence>
<evidence type="ECO:0000256" key="8">
    <source>
        <dbReference type="ARBA" id="ARBA00023002"/>
    </source>
</evidence>
<keyword evidence="18" id="KW-1185">Reference proteome</keyword>
<dbReference type="InterPro" id="IPR053790">
    <property type="entry name" value="P5CR-like_CS"/>
</dbReference>
<feature type="binding site" evidence="13">
    <location>
        <begin position="28"/>
        <end position="33"/>
    </location>
    <ligand>
        <name>NADP(+)</name>
        <dbReference type="ChEBI" id="CHEBI:58349"/>
    </ligand>
</feature>
<sequence length="288" mass="30024">MNLSESSDRSSDSPAIQTDVCQLKIGFIGAGNMAFGIAQGIIASGKVPPSNIIISAPSTNNLPRFQERGVSVTHSNDEVVERSRLVFLAVKPHLVPKVLNGISRNVTQEHIIVSMAAGITLETLEELLPAGTRVIRMMPNLPCVLLEGALLLASGSCAGEEEETFLKTLLSPCGLVEAGPEPWIDAHTGLSGSGVAFVYVFAEALAEGAVKMGMPSALARRIAAQTILGAGVLLRDTGKLPAELKAEVCTPGGTTIHGIHALEKGGFRAAAMGAVEAATERARELGKK</sequence>
<dbReference type="InterPro" id="IPR029036">
    <property type="entry name" value="P5CR_dimer"/>
</dbReference>
<dbReference type="EMBL" id="RJVU01048958">
    <property type="protein sequence ID" value="ROL43050.1"/>
    <property type="molecule type" value="Genomic_DNA"/>
</dbReference>
<evidence type="ECO:0000256" key="7">
    <source>
        <dbReference type="ARBA" id="ARBA00022857"/>
    </source>
</evidence>
<evidence type="ECO:0000313" key="17">
    <source>
        <dbReference type="EMBL" id="ROL43050.1"/>
    </source>
</evidence>
<dbReference type="Gene3D" id="3.40.50.720">
    <property type="entry name" value="NAD(P)-binding Rossmann-like Domain"/>
    <property type="match status" value="1"/>
</dbReference>
<evidence type="ECO:0000259" key="15">
    <source>
        <dbReference type="Pfam" id="PF03807"/>
    </source>
</evidence>
<evidence type="ECO:0000256" key="12">
    <source>
        <dbReference type="ARBA" id="ARBA00049975"/>
    </source>
</evidence>
<evidence type="ECO:0000256" key="6">
    <source>
        <dbReference type="ARBA" id="ARBA00022650"/>
    </source>
</evidence>
<dbReference type="PROSITE" id="PS00521">
    <property type="entry name" value="P5CR"/>
    <property type="match status" value="1"/>
</dbReference>
<dbReference type="UniPathway" id="UPA00098">
    <property type="reaction ID" value="UER00361"/>
</dbReference>
<evidence type="ECO:0000256" key="13">
    <source>
        <dbReference type="PIRSR" id="PIRSR000193-1"/>
    </source>
</evidence>
<comment type="subunit">
    <text evidence="9">Homodecamer; composed of 5 homodimers.</text>
</comment>
<keyword evidence="7 13" id="KW-0521">NADP</keyword>
<dbReference type="GO" id="GO:0004735">
    <property type="term" value="F:pyrroline-5-carboxylate reductase activity"/>
    <property type="evidence" value="ECO:0007669"/>
    <property type="project" value="UniProtKB-EC"/>
</dbReference>
<dbReference type="PANTHER" id="PTHR11645:SF0">
    <property type="entry name" value="PYRROLINE-5-CARBOXYLATE REDUCTASE 3"/>
    <property type="match status" value="1"/>
</dbReference>
<comment type="catalytic activity">
    <reaction evidence="11">
        <text>L-proline + NAD(+) = (S)-1-pyrroline-5-carboxylate + NADH + 2 H(+)</text>
        <dbReference type="Rhea" id="RHEA:14105"/>
        <dbReference type="ChEBI" id="CHEBI:15378"/>
        <dbReference type="ChEBI" id="CHEBI:17388"/>
        <dbReference type="ChEBI" id="CHEBI:57540"/>
        <dbReference type="ChEBI" id="CHEBI:57945"/>
        <dbReference type="ChEBI" id="CHEBI:60039"/>
        <dbReference type="EC" id="1.5.1.2"/>
    </reaction>
    <physiologicalReaction direction="right-to-left" evidence="11">
        <dbReference type="Rhea" id="RHEA:14107"/>
    </physiologicalReaction>
</comment>
<dbReference type="InterPro" id="IPR008927">
    <property type="entry name" value="6-PGluconate_DH-like_C_sf"/>
</dbReference>
<dbReference type="InterPro" id="IPR028939">
    <property type="entry name" value="P5C_Rdtase_cat_N"/>
</dbReference>
<dbReference type="InterPro" id="IPR036291">
    <property type="entry name" value="NAD(P)-bd_dom_sf"/>
</dbReference>
<dbReference type="HAMAP" id="MF_01925">
    <property type="entry name" value="P5C_reductase"/>
    <property type="match status" value="1"/>
</dbReference>
<comment type="catalytic activity">
    <reaction evidence="10">
        <text>L-proline + NADP(+) = (S)-1-pyrroline-5-carboxylate + NADPH + 2 H(+)</text>
        <dbReference type="Rhea" id="RHEA:14109"/>
        <dbReference type="ChEBI" id="CHEBI:15378"/>
        <dbReference type="ChEBI" id="CHEBI:17388"/>
        <dbReference type="ChEBI" id="CHEBI:57783"/>
        <dbReference type="ChEBI" id="CHEBI:58349"/>
        <dbReference type="ChEBI" id="CHEBI:60039"/>
        <dbReference type="EC" id="1.5.1.2"/>
    </reaction>
    <physiologicalReaction direction="right-to-left" evidence="10">
        <dbReference type="Rhea" id="RHEA:14111"/>
    </physiologicalReaction>
</comment>
<dbReference type="FunFam" id="1.10.3730.10:FF:000003">
    <property type="entry name" value="Pyrroline-5-carboxylate reductase 1, mitochondrial"/>
    <property type="match status" value="1"/>
</dbReference>
<keyword evidence="6 14" id="KW-0641">Proline biosynthesis</keyword>
<proteinExistence type="inferred from homology"/>
<evidence type="ECO:0000256" key="9">
    <source>
        <dbReference type="ARBA" id="ARBA00038523"/>
    </source>
</evidence>
<dbReference type="OrthoDB" id="10263291at2759"/>
<dbReference type="SUPFAM" id="SSF51735">
    <property type="entry name" value="NAD(P)-binding Rossmann-fold domains"/>
    <property type="match status" value="1"/>
</dbReference>
<evidence type="ECO:0000256" key="2">
    <source>
        <dbReference type="ARBA" id="ARBA00005205"/>
    </source>
</evidence>
<dbReference type="FunFam" id="3.40.50.720:FF:000367">
    <property type="entry name" value="Pyrroline-5-carboxylate reductase"/>
    <property type="match status" value="1"/>
</dbReference>
<comment type="function">
    <text evidence="12">Oxidoreductase that catalyzes the last step in proline biosynthesis, which corresponds to the reduction of pyrroline-5-carboxylate (P5C) to L-proline using NAD(P)H. Proline is synthesized from either glutamate or ornithine; both are converted to P5C, and then to proline via pyrroline-5-carboxylate reductases (PYCRs). PYCR3 is exclusively linked to the biosynthesis of proline from ornithine.</text>
</comment>
<comment type="pathway">
    <text evidence="2 14">Amino-acid biosynthesis; L-proline biosynthesis; L-proline from L-glutamate 5-semialdehyde: step 1/1.</text>
</comment>
<dbReference type="PANTHER" id="PTHR11645">
    <property type="entry name" value="PYRROLINE-5-CARBOXYLATE REDUCTASE"/>
    <property type="match status" value="1"/>
</dbReference>